<dbReference type="InterPro" id="IPR050832">
    <property type="entry name" value="Bact_Acetyltransf"/>
</dbReference>
<keyword evidence="1 4" id="KW-0808">Transferase</keyword>
<feature type="domain" description="N-acetyltransferase" evidence="3">
    <location>
        <begin position="1"/>
        <end position="162"/>
    </location>
</feature>
<dbReference type="CDD" id="cd04301">
    <property type="entry name" value="NAT_SF"/>
    <property type="match status" value="1"/>
</dbReference>
<dbReference type="Pfam" id="PF13673">
    <property type="entry name" value="Acetyltransf_10"/>
    <property type="match status" value="1"/>
</dbReference>
<gene>
    <name evidence="4" type="ORF">DEM25_012215</name>
</gene>
<keyword evidence="2" id="KW-0012">Acyltransferase</keyword>
<comment type="caution">
    <text evidence="4">The sequence shown here is derived from an EMBL/GenBank/DDBJ whole genome shotgun (WGS) entry which is preliminary data.</text>
</comment>
<dbReference type="PANTHER" id="PTHR43877">
    <property type="entry name" value="AMINOALKYLPHOSPHONATE N-ACETYLTRANSFERASE-RELATED-RELATED"/>
    <property type="match status" value="1"/>
</dbReference>
<name>A0A3A8A7X0_9HYPH</name>
<dbReference type="Proteomes" id="UP000246132">
    <property type="component" value="Unassembled WGS sequence"/>
</dbReference>
<dbReference type="InterPro" id="IPR000182">
    <property type="entry name" value="GNAT_dom"/>
</dbReference>
<evidence type="ECO:0000256" key="1">
    <source>
        <dbReference type="ARBA" id="ARBA00022679"/>
    </source>
</evidence>
<keyword evidence="5" id="KW-1185">Reference proteome</keyword>
<protein>
    <submittedName>
        <fullName evidence="4">GNAT family N-acetyltransferase</fullName>
    </submittedName>
</protein>
<dbReference type="Gene3D" id="3.40.630.30">
    <property type="match status" value="1"/>
</dbReference>
<organism evidence="4 5">
    <name type="scientific">Oceaniradius stylonematis</name>
    <dbReference type="NCBI Taxonomy" id="2184161"/>
    <lineage>
        <taxon>Bacteria</taxon>
        <taxon>Pseudomonadati</taxon>
        <taxon>Pseudomonadota</taxon>
        <taxon>Alphaproteobacteria</taxon>
        <taxon>Hyphomicrobiales</taxon>
        <taxon>Ahrensiaceae</taxon>
        <taxon>Oceaniradius</taxon>
    </lineage>
</organism>
<evidence type="ECO:0000256" key="2">
    <source>
        <dbReference type="ARBA" id="ARBA00023315"/>
    </source>
</evidence>
<dbReference type="AlphaFoldDB" id="A0A3A8A7X0"/>
<evidence type="ECO:0000313" key="4">
    <source>
        <dbReference type="EMBL" id="RKF06372.1"/>
    </source>
</evidence>
<dbReference type="OrthoDB" id="7925327at2"/>
<proteinExistence type="predicted"/>
<dbReference type="RefSeq" id="WP_109766181.1">
    <property type="nucleotide sequence ID" value="NZ_CP159474.1"/>
</dbReference>
<dbReference type="GO" id="GO:0016747">
    <property type="term" value="F:acyltransferase activity, transferring groups other than amino-acyl groups"/>
    <property type="evidence" value="ECO:0007669"/>
    <property type="project" value="InterPro"/>
</dbReference>
<evidence type="ECO:0000259" key="3">
    <source>
        <dbReference type="PROSITE" id="PS51186"/>
    </source>
</evidence>
<dbReference type="PROSITE" id="PS51186">
    <property type="entry name" value="GNAT"/>
    <property type="match status" value="1"/>
</dbReference>
<evidence type="ECO:0000313" key="5">
    <source>
        <dbReference type="Proteomes" id="UP000246132"/>
    </source>
</evidence>
<sequence>MWIRTASTEDLETISAMLTETWHDTYDQIYGREKVAELTGAWHSVAALKQRMNKPRSEFIVCDDGAEISGMAYVTQVDGETSMLHQLYVRPTTQGQGIGQKLLVEVEACFPDVRKIRLEVEEANERAVKFYGDNGFKKVGTTPDCGVKGSGIPAVIMEKVIW</sequence>
<reference evidence="4 5" key="1">
    <citation type="journal article" date="2018" name="Int. J. Syst. Bacteriol.">
        <title>Oceaniradius stylonemae gen. nov., sp. nov., isolated from a red alga, Stylonema cornu-cervi.</title>
        <authorList>
            <person name="Jeong S."/>
        </authorList>
    </citation>
    <scope>NUCLEOTIDE SEQUENCE [LARGE SCALE GENOMIC DNA]</scope>
    <source>
        <strain evidence="4 5">StC1</strain>
    </source>
</reference>
<dbReference type="InterPro" id="IPR016181">
    <property type="entry name" value="Acyl_CoA_acyltransferase"/>
</dbReference>
<dbReference type="EMBL" id="QFWV02000007">
    <property type="protein sequence ID" value="RKF06372.1"/>
    <property type="molecule type" value="Genomic_DNA"/>
</dbReference>
<dbReference type="PANTHER" id="PTHR43877:SF2">
    <property type="entry name" value="AMINOALKYLPHOSPHONATE N-ACETYLTRANSFERASE-RELATED"/>
    <property type="match status" value="1"/>
</dbReference>
<dbReference type="SUPFAM" id="SSF55729">
    <property type="entry name" value="Acyl-CoA N-acyltransferases (Nat)"/>
    <property type="match status" value="1"/>
</dbReference>
<accession>A0A3A8A7X0</accession>